<name>A0A1G1XN82_9BACT</name>
<evidence type="ECO:0000256" key="1">
    <source>
        <dbReference type="SAM" id="Phobius"/>
    </source>
</evidence>
<dbReference type="EMBL" id="MHHZ01000018">
    <property type="protein sequence ID" value="OGY41479.1"/>
    <property type="molecule type" value="Genomic_DNA"/>
</dbReference>
<dbReference type="Proteomes" id="UP000176498">
    <property type="component" value="Unassembled WGS sequence"/>
</dbReference>
<gene>
    <name evidence="2" type="ORF">A2Y82_01080</name>
</gene>
<accession>A0A1G1XN82</accession>
<feature type="transmembrane region" description="Helical" evidence="1">
    <location>
        <begin position="62"/>
        <end position="88"/>
    </location>
</feature>
<sequence>MEEKNPKNEIVKVEAKPVASKEAKNLTNQKLGNVTIEKIGKLTLNVFVEPIKKRHLQYKKNIFLLITDILLAVIVLILLGSLLNIFVFSRYLKINLMELKVDSSPAESVNGQKAEFNIYYTNKSKDPLTDVILIFKSPSILQNPEFDIKEYDTKTNTLKIGELASGAHGQFKVSGLLLGNFNEKHEFLTVINYKDKYGQNKQEFFSDQFQLTDSVLKTSLILPAKIIANSNFTTQLNLENKSELALNQLKIKMIWPEGFIFRDSDLGSSDFDQTWQLSELKQNQLTTYNFTGKISSKKPQQLNFKVETSALYNGTEYLLAETLATAPLEQSKLELNFINSENNLSLAPGSKTTYTLHYKNGENYSLKNVELGLNLAGEYAKIKQISTNQNDNPQLKEIATQAEGTIKITVEAKPSITYTSFLENGYNIEAIIFAAYDDPIEKSRIIMESEPFYTKIDSQISLDAQGLFFTPLGDRIGVGSVPPKVGEYTSYWAVIHVTNTNNKINNFKLLAKVPAGIEFTNIYNVTAGNQINFNENSRQLEWSVDTIAASTGIFNPAAEARIQLAITPTADMVGKSPLILINISATATDATTNAFLSANGKDLSIAIFSNQSLNKVIE</sequence>
<evidence type="ECO:0000313" key="2">
    <source>
        <dbReference type="EMBL" id="OGY41479.1"/>
    </source>
</evidence>
<evidence type="ECO:0008006" key="4">
    <source>
        <dbReference type="Google" id="ProtNLM"/>
    </source>
</evidence>
<proteinExistence type="predicted"/>
<organism evidence="2 3">
    <name type="scientific">Candidatus Buchananbacteria bacterium RBG_13_36_9</name>
    <dbReference type="NCBI Taxonomy" id="1797530"/>
    <lineage>
        <taxon>Bacteria</taxon>
        <taxon>Candidatus Buchananiibacteriota</taxon>
    </lineage>
</organism>
<reference evidence="2 3" key="1">
    <citation type="journal article" date="2016" name="Nat. Commun.">
        <title>Thousands of microbial genomes shed light on interconnected biogeochemical processes in an aquifer system.</title>
        <authorList>
            <person name="Anantharaman K."/>
            <person name="Brown C.T."/>
            <person name="Hug L.A."/>
            <person name="Sharon I."/>
            <person name="Castelle C.J."/>
            <person name="Probst A.J."/>
            <person name="Thomas B.C."/>
            <person name="Singh A."/>
            <person name="Wilkins M.J."/>
            <person name="Karaoz U."/>
            <person name="Brodie E.L."/>
            <person name="Williams K.H."/>
            <person name="Hubbard S.S."/>
            <person name="Banfield J.F."/>
        </authorList>
    </citation>
    <scope>NUCLEOTIDE SEQUENCE [LARGE SCALE GENOMIC DNA]</scope>
</reference>
<protein>
    <recommendedName>
        <fullName evidence="4">DUF11 domain-containing protein</fullName>
    </recommendedName>
</protein>
<keyword evidence="1" id="KW-0812">Transmembrane</keyword>
<keyword evidence="1" id="KW-0472">Membrane</keyword>
<dbReference type="AlphaFoldDB" id="A0A1G1XN82"/>
<evidence type="ECO:0000313" key="3">
    <source>
        <dbReference type="Proteomes" id="UP000176498"/>
    </source>
</evidence>
<keyword evidence="1" id="KW-1133">Transmembrane helix</keyword>
<comment type="caution">
    <text evidence="2">The sequence shown here is derived from an EMBL/GenBank/DDBJ whole genome shotgun (WGS) entry which is preliminary data.</text>
</comment>